<keyword evidence="1" id="KW-0489">Methyltransferase</keyword>
<organism evidence="4 5">
    <name type="scientific">Ceratodon purpureus</name>
    <name type="common">Fire moss</name>
    <name type="synonym">Dicranum purpureum</name>
    <dbReference type="NCBI Taxonomy" id="3225"/>
    <lineage>
        <taxon>Eukaryota</taxon>
        <taxon>Viridiplantae</taxon>
        <taxon>Streptophyta</taxon>
        <taxon>Embryophyta</taxon>
        <taxon>Bryophyta</taxon>
        <taxon>Bryophytina</taxon>
        <taxon>Bryopsida</taxon>
        <taxon>Dicranidae</taxon>
        <taxon>Pseudoditrichales</taxon>
        <taxon>Ditrichaceae</taxon>
        <taxon>Ceratodon</taxon>
    </lineage>
</organism>
<evidence type="ECO:0000313" key="5">
    <source>
        <dbReference type="Proteomes" id="UP000822688"/>
    </source>
</evidence>
<dbReference type="InterPro" id="IPR007213">
    <property type="entry name" value="Ppm1/Ppm2/Tcmp"/>
</dbReference>
<feature type="region of interest" description="Disordered" evidence="3">
    <location>
        <begin position="18"/>
        <end position="45"/>
    </location>
</feature>
<dbReference type="PANTHER" id="PTHR43619">
    <property type="entry name" value="S-ADENOSYL-L-METHIONINE-DEPENDENT METHYLTRANSFERASE YKTD-RELATED"/>
    <property type="match status" value="1"/>
</dbReference>
<keyword evidence="5" id="KW-1185">Reference proteome</keyword>
<dbReference type="Gene3D" id="3.40.50.150">
    <property type="entry name" value="Vaccinia Virus protein VP39"/>
    <property type="match status" value="1"/>
</dbReference>
<sequence length="361" mass="39901">MASASFLTKSLPHRAITCLPRTPTSSHTRRRFASPRCGPADQAPVNLLTAAQERAGRRAIESSREEPLFHDPYAACLADVEQPVVDAGGDGVGYYELATRFIDEELMEAVASGGDAPLRQVVLLTDGMDTRPYRLPWPSATTVFDVSPSATHNVAVERLEAVGARIRRGCMLRHVSVELSEDGDWTDESWERNLVSVGYHGTRPSIWAMQGLQTLTAEGLKVILRCVSTLAMKDSVFLGELRCSAISDNPQDISAELSRVFGSNGFHVSLVLHKEISSSACSKNRPLTEMNDQDLGVELLFVAKQLRLSDHQASFCGQLQYFTWIHMALCSIEDIVFLNFRFQEKLKLQSSPLCVSTLQFL</sequence>
<evidence type="ECO:0000256" key="1">
    <source>
        <dbReference type="ARBA" id="ARBA00022603"/>
    </source>
</evidence>
<comment type="caution">
    <text evidence="4">The sequence shown here is derived from an EMBL/GenBank/DDBJ whole genome shotgun (WGS) entry which is preliminary data.</text>
</comment>
<name>A0A8T0IPA5_CERPU</name>
<dbReference type="GO" id="GO:0032259">
    <property type="term" value="P:methylation"/>
    <property type="evidence" value="ECO:0007669"/>
    <property type="project" value="UniProtKB-KW"/>
</dbReference>
<dbReference type="Pfam" id="PF04072">
    <property type="entry name" value="LCM"/>
    <property type="match status" value="1"/>
</dbReference>
<keyword evidence="2" id="KW-0808">Transferase</keyword>
<reference evidence="4" key="1">
    <citation type="submission" date="2020-06" db="EMBL/GenBank/DDBJ databases">
        <title>WGS assembly of Ceratodon purpureus strain R40.</title>
        <authorList>
            <person name="Carey S.B."/>
            <person name="Jenkins J."/>
            <person name="Shu S."/>
            <person name="Lovell J.T."/>
            <person name="Sreedasyam A."/>
            <person name="Maumus F."/>
            <person name="Tiley G.P."/>
            <person name="Fernandez-Pozo N."/>
            <person name="Barry K."/>
            <person name="Chen C."/>
            <person name="Wang M."/>
            <person name="Lipzen A."/>
            <person name="Daum C."/>
            <person name="Saski C.A."/>
            <person name="Payton A.C."/>
            <person name="Mcbreen J.C."/>
            <person name="Conrad R.E."/>
            <person name="Kollar L.M."/>
            <person name="Olsson S."/>
            <person name="Huttunen S."/>
            <person name="Landis J.B."/>
            <person name="Wickett N.J."/>
            <person name="Johnson M.G."/>
            <person name="Rensing S.A."/>
            <person name="Grimwood J."/>
            <person name="Schmutz J."/>
            <person name="Mcdaniel S.F."/>
        </authorList>
    </citation>
    <scope>NUCLEOTIDE SEQUENCE</scope>
    <source>
        <strain evidence="4">R40</strain>
    </source>
</reference>
<dbReference type="Proteomes" id="UP000822688">
    <property type="component" value="Chromosome 3"/>
</dbReference>
<dbReference type="InterPro" id="IPR029063">
    <property type="entry name" value="SAM-dependent_MTases_sf"/>
</dbReference>
<proteinExistence type="predicted"/>
<evidence type="ECO:0000313" key="4">
    <source>
        <dbReference type="EMBL" id="KAG0584651.1"/>
    </source>
</evidence>
<protein>
    <submittedName>
        <fullName evidence="4">Uncharacterized protein</fullName>
    </submittedName>
</protein>
<dbReference type="SUPFAM" id="SSF53335">
    <property type="entry name" value="S-adenosyl-L-methionine-dependent methyltransferases"/>
    <property type="match status" value="1"/>
</dbReference>
<evidence type="ECO:0000256" key="2">
    <source>
        <dbReference type="ARBA" id="ARBA00022679"/>
    </source>
</evidence>
<dbReference type="EMBL" id="CM026423">
    <property type="protein sequence ID" value="KAG0584651.1"/>
    <property type="molecule type" value="Genomic_DNA"/>
</dbReference>
<dbReference type="GO" id="GO:0008168">
    <property type="term" value="F:methyltransferase activity"/>
    <property type="evidence" value="ECO:0007669"/>
    <property type="project" value="UniProtKB-KW"/>
</dbReference>
<accession>A0A8T0IPA5</accession>
<gene>
    <name evidence="4" type="ORF">KC19_3G225500</name>
</gene>
<dbReference type="PANTHER" id="PTHR43619:SF2">
    <property type="entry name" value="S-ADENOSYL-L-METHIONINE-DEPENDENT METHYLTRANSFERASES SUPERFAMILY PROTEIN"/>
    <property type="match status" value="1"/>
</dbReference>
<dbReference type="AlphaFoldDB" id="A0A8T0IPA5"/>
<evidence type="ECO:0000256" key="3">
    <source>
        <dbReference type="SAM" id="MobiDB-lite"/>
    </source>
</evidence>